<feature type="region of interest" description="Disordered" evidence="1">
    <location>
        <begin position="724"/>
        <end position="775"/>
    </location>
</feature>
<feature type="compositionally biased region" description="Low complexity" evidence="1">
    <location>
        <begin position="724"/>
        <end position="736"/>
    </location>
</feature>
<dbReference type="SUPFAM" id="SSF48371">
    <property type="entry name" value="ARM repeat"/>
    <property type="match status" value="1"/>
</dbReference>
<sequence>MALTTLYVACSWLADALEQHRIDDEALNRTHSGVVSALRSVNPGAGEEKRTVSALMPPLVSYVYEVIHKGRPDGFKTAILSALADATREVPFWRPLFGLVAKPNREINEAQAGGASPPDCIVEVARRVVSGTAQTSTSEQTRSALKIIANCCADNNTNRSIIIERGGIEALLEMIRQGREYDLVIPTLYNVCIDYDDPPRDTVGQPLISLKGKTAKGEEADLSTAANRAEQRLGTYWSPHARLTSFEILLNAKDSEQVSAETLADLIEMASRIALYETRDFVHKADGDGPSGAFEIDTTADIVQALLTHGFELAREDIDCRASMCQAVLNLLPQPDSRDIIAGDPRLVWNLIHLPLATDGQESETDDANEDEQPLTPYREAFLKTIYAVTAVGPYHQVSGCESPLIRNCVATLETGGPRDLLASICVLLTNSVITKERAEKLVKAAPKLPSFLSEWLVMTTASASLLPALNLAVRLALCREGQDAFHQTNMASAIAVLLASPPSQVDSLGLEIQSDAVVVVRLMIKGRMEYLSDLVSTRADGSRTYIMALVLSLFEETSHAGTKTEIGRLSIEILRTLLSPTSSSSSTSAVTTGKDRTSRVRVDDNKAESLFQSIFPAQQLPPSPSLSTTTTATADSNSNSPPRTTIADTISWILTQSAVNPPPDDPQHSSSPSPNAPSLQQTEGEAWFGLALLAAFPSTHGSIRAALARDDFRLLTRLREIASASPSATARSPGAESSLPKGGRNDESAATAAAEQELASSRGRGPGSRDGWDPRYENIKVLVARMVQSQSQPLSADTNPSGPKPPSSPQAMEVSAREAEPEPEPEPEPATHVRVRAVLEATATELGLA</sequence>
<keyword evidence="3" id="KW-1185">Reference proteome</keyword>
<dbReference type="InterPro" id="IPR011989">
    <property type="entry name" value="ARM-like"/>
</dbReference>
<feature type="compositionally biased region" description="Basic and acidic residues" evidence="1">
    <location>
        <begin position="594"/>
        <end position="608"/>
    </location>
</feature>
<feature type="region of interest" description="Disordered" evidence="1">
    <location>
        <begin position="582"/>
        <end position="681"/>
    </location>
</feature>
<accession>A0A178D0X2</accession>
<feature type="compositionally biased region" description="Low complexity" evidence="1">
    <location>
        <begin position="626"/>
        <end position="642"/>
    </location>
</feature>
<dbReference type="InterPro" id="IPR040144">
    <property type="entry name" value="RAP1GDS1"/>
</dbReference>
<feature type="compositionally biased region" description="Low complexity" evidence="1">
    <location>
        <begin position="749"/>
        <end position="764"/>
    </location>
</feature>
<organism evidence="2 3">
    <name type="scientific">Fonsecaea nubica</name>
    <dbReference type="NCBI Taxonomy" id="856822"/>
    <lineage>
        <taxon>Eukaryota</taxon>
        <taxon>Fungi</taxon>
        <taxon>Dikarya</taxon>
        <taxon>Ascomycota</taxon>
        <taxon>Pezizomycotina</taxon>
        <taxon>Eurotiomycetes</taxon>
        <taxon>Chaetothyriomycetidae</taxon>
        <taxon>Chaetothyriales</taxon>
        <taxon>Herpotrichiellaceae</taxon>
        <taxon>Fonsecaea</taxon>
    </lineage>
</organism>
<dbReference type="AlphaFoldDB" id="A0A178D0X2"/>
<reference evidence="2 3" key="1">
    <citation type="submission" date="2016-03" db="EMBL/GenBank/DDBJ databases">
        <title>The draft genome sequence of Fonsecaea nubica causative agent of cutaneous subcutaneous infection in human host.</title>
        <authorList>
            <person name="Costa F."/>
            <person name="Sybren D.H."/>
            <person name="Raittz R.T."/>
            <person name="Weiss V.A."/>
            <person name="Leao A.C."/>
            <person name="Gomes R."/>
            <person name="De Souza E.M."/>
            <person name="Pedrosa F.O."/>
            <person name="Steffens M.B."/>
            <person name="Bombassaro A."/>
            <person name="Tadra-Sfeir M.Z."/>
            <person name="Moreno L.F."/>
            <person name="Najafzadeh M.J."/>
            <person name="Felipe M.S."/>
            <person name="Teixeira M."/>
            <person name="Sun J."/>
            <person name="Xi L."/>
            <person name="Castro M.A."/>
            <person name="Vicente V.A."/>
        </authorList>
    </citation>
    <scope>NUCLEOTIDE SEQUENCE [LARGE SCALE GENOMIC DNA]</scope>
    <source>
        <strain evidence="2 3">CBS 269.64</strain>
    </source>
</reference>
<dbReference type="GeneID" id="34589395"/>
<evidence type="ECO:0000256" key="1">
    <source>
        <dbReference type="SAM" id="MobiDB-lite"/>
    </source>
</evidence>
<dbReference type="EMBL" id="LVCJ01000036">
    <property type="protein sequence ID" value="OAL34785.1"/>
    <property type="molecule type" value="Genomic_DNA"/>
</dbReference>
<gene>
    <name evidence="2" type="ORF">AYO20_05980</name>
</gene>
<dbReference type="PANTHER" id="PTHR10957">
    <property type="entry name" value="RAP1 GTPASE-GDP DISSOCIATION STIMULATOR 1"/>
    <property type="match status" value="1"/>
</dbReference>
<evidence type="ECO:0000313" key="2">
    <source>
        <dbReference type="EMBL" id="OAL34785.1"/>
    </source>
</evidence>
<protein>
    <submittedName>
        <fullName evidence="2">Uncharacterized protein</fullName>
    </submittedName>
</protein>
<dbReference type="RefSeq" id="XP_022499797.1">
    <property type="nucleotide sequence ID" value="XM_022644271.1"/>
</dbReference>
<dbReference type="Gene3D" id="1.25.10.10">
    <property type="entry name" value="Leucine-rich Repeat Variant"/>
    <property type="match status" value="1"/>
</dbReference>
<feature type="compositionally biased region" description="Polar residues" evidence="1">
    <location>
        <begin position="788"/>
        <end position="802"/>
    </location>
</feature>
<evidence type="ECO:0000313" key="3">
    <source>
        <dbReference type="Proteomes" id="UP000185904"/>
    </source>
</evidence>
<comment type="caution">
    <text evidence="2">The sequence shown here is derived from an EMBL/GenBank/DDBJ whole genome shotgun (WGS) entry which is preliminary data.</text>
</comment>
<proteinExistence type="predicted"/>
<dbReference type="Proteomes" id="UP000185904">
    <property type="component" value="Unassembled WGS sequence"/>
</dbReference>
<dbReference type="InterPro" id="IPR016024">
    <property type="entry name" value="ARM-type_fold"/>
</dbReference>
<feature type="region of interest" description="Disordered" evidence="1">
    <location>
        <begin position="788"/>
        <end position="834"/>
    </location>
</feature>
<feature type="compositionally biased region" description="Polar residues" evidence="1">
    <location>
        <begin position="643"/>
        <end position="660"/>
    </location>
</feature>
<name>A0A178D0X2_9EURO</name>
<dbReference type="GO" id="GO:0005085">
    <property type="term" value="F:guanyl-nucleotide exchange factor activity"/>
    <property type="evidence" value="ECO:0007669"/>
    <property type="project" value="InterPro"/>
</dbReference>
<dbReference type="OrthoDB" id="26149at2759"/>